<feature type="transmembrane region" description="Helical" evidence="1">
    <location>
        <begin position="202"/>
        <end position="222"/>
    </location>
</feature>
<keyword evidence="1" id="KW-0472">Membrane</keyword>
<evidence type="ECO:0000313" key="2">
    <source>
        <dbReference type="EMBL" id="MDR7085920.1"/>
    </source>
</evidence>
<feature type="transmembrane region" description="Helical" evidence="1">
    <location>
        <begin position="234"/>
        <end position="255"/>
    </location>
</feature>
<reference evidence="2 3" key="1">
    <citation type="submission" date="2023-07" db="EMBL/GenBank/DDBJ databases">
        <title>Sorghum-associated microbial communities from plants grown in Nebraska, USA.</title>
        <authorList>
            <person name="Schachtman D."/>
        </authorList>
    </citation>
    <scope>NUCLEOTIDE SEQUENCE [LARGE SCALE GENOMIC DNA]</scope>
    <source>
        <strain evidence="2 3">BE248</strain>
    </source>
</reference>
<evidence type="ECO:0008006" key="4">
    <source>
        <dbReference type="Google" id="ProtNLM"/>
    </source>
</evidence>
<feature type="transmembrane region" description="Helical" evidence="1">
    <location>
        <begin position="121"/>
        <end position="141"/>
    </location>
</feature>
<proteinExistence type="predicted"/>
<feature type="transmembrane region" description="Helical" evidence="1">
    <location>
        <begin position="177"/>
        <end position="196"/>
    </location>
</feature>
<feature type="transmembrane region" description="Helical" evidence="1">
    <location>
        <begin position="92"/>
        <end position="109"/>
    </location>
</feature>
<feature type="transmembrane region" description="Helical" evidence="1">
    <location>
        <begin position="54"/>
        <end position="72"/>
    </location>
</feature>
<keyword evidence="1" id="KW-1133">Transmembrane helix</keyword>
<sequence>MPNVASTLLSSSLAGLLTLAAFTDPWLVAAVVVVVQLLIALAPGPVSDVEVPRFVPVAGAGLVATALTMWPGALEGADGTSAKVFGHADNGIIASIMPAIVVGVFLTLATQMLRTDGRTKLVSTASYSVALSVCAALTVAWIGAVKSFGQEEVVAVGAAGVGAGLLVWLLPIDRWVCGSLATVAGAGAGAAVVLNVDTTMTWVLGLTLGATAAVFAILGQVLGREWAQGHSHPAAGWGLPGALSVALAAPIVYIAGQLIGAPGF</sequence>
<name>A0ABU1UL88_9ACTN</name>
<evidence type="ECO:0000256" key="1">
    <source>
        <dbReference type="SAM" id="Phobius"/>
    </source>
</evidence>
<dbReference type="Proteomes" id="UP001257739">
    <property type="component" value="Unassembled WGS sequence"/>
</dbReference>
<dbReference type="EMBL" id="JAVDWH010000001">
    <property type="protein sequence ID" value="MDR7085920.1"/>
    <property type="molecule type" value="Genomic_DNA"/>
</dbReference>
<feature type="transmembrane region" description="Helical" evidence="1">
    <location>
        <begin position="30"/>
        <end position="47"/>
    </location>
</feature>
<keyword evidence="1" id="KW-0812">Transmembrane</keyword>
<protein>
    <recommendedName>
        <fullName evidence="4">Type VII secretion integral membrane protein EccD</fullName>
    </recommendedName>
</protein>
<accession>A0ABU1UL88</accession>
<evidence type="ECO:0000313" key="3">
    <source>
        <dbReference type="Proteomes" id="UP001257739"/>
    </source>
</evidence>
<gene>
    <name evidence="2" type="ORF">J2X11_000759</name>
</gene>
<keyword evidence="3" id="KW-1185">Reference proteome</keyword>
<dbReference type="RefSeq" id="WP_309966948.1">
    <property type="nucleotide sequence ID" value="NZ_JAVDWH010000001.1"/>
</dbReference>
<comment type="caution">
    <text evidence="2">The sequence shown here is derived from an EMBL/GenBank/DDBJ whole genome shotgun (WGS) entry which is preliminary data.</text>
</comment>
<organism evidence="2 3">
    <name type="scientific">Aeromicrobium panaciterrae</name>
    <dbReference type="NCBI Taxonomy" id="363861"/>
    <lineage>
        <taxon>Bacteria</taxon>
        <taxon>Bacillati</taxon>
        <taxon>Actinomycetota</taxon>
        <taxon>Actinomycetes</taxon>
        <taxon>Propionibacteriales</taxon>
        <taxon>Nocardioidaceae</taxon>
        <taxon>Aeromicrobium</taxon>
    </lineage>
</organism>
<feature type="transmembrane region" description="Helical" evidence="1">
    <location>
        <begin position="153"/>
        <end position="170"/>
    </location>
</feature>